<keyword evidence="3" id="KW-1185">Reference proteome</keyword>
<dbReference type="EMBL" id="QLYX01000007">
    <property type="protein sequence ID" value="RAY14028.1"/>
    <property type="molecule type" value="Genomic_DNA"/>
</dbReference>
<feature type="transmembrane region" description="Helical" evidence="1">
    <location>
        <begin position="120"/>
        <end position="145"/>
    </location>
</feature>
<accession>A0A365H4T6</accession>
<sequence length="267" mass="27222">MTAVTGSVAVRGGGLRGAAAAEWTKLWSVRSTWWCLLAGAVLMAAAGAQFGIYAADVNTDPAADPADRTGVVGAGVLAAQAVEVGQFAFVALAMLVVTAEYSSGMMRTSLLWTPRRWRLLAARTLVLAGVIFVAGVVAALGAAAAAWPLAGTWARVRPGELAGDVAAVGVYLALVAVITMGVAVALRSAAGTLTLLFSGLTVVPAILRATRVGPLETVSEYLPGTAGAVFMRGLEDPYPPVAGLVILLVWAAVVWAAGLAVLNRRDA</sequence>
<keyword evidence="1" id="KW-0472">Membrane</keyword>
<dbReference type="RefSeq" id="WP_111868936.1">
    <property type="nucleotide sequence ID" value="NZ_QLYX01000007.1"/>
</dbReference>
<dbReference type="OrthoDB" id="3432393at2"/>
<evidence type="ECO:0000313" key="3">
    <source>
        <dbReference type="Proteomes" id="UP000251891"/>
    </source>
</evidence>
<protein>
    <submittedName>
        <fullName evidence="2">ABC transporter permease</fullName>
    </submittedName>
</protein>
<feature type="transmembrane region" description="Helical" evidence="1">
    <location>
        <begin position="241"/>
        <end position="262"/>
    </location>
</feature>
<evidence type="ECO:0000313" key="2">
    <source>
        <dbReference type="EMBL" id="RAY14028.1"/>
    </source>
</evidence>
<name>A0A365H4T6_9ACTN</name>
<feature type="transmembrane region" description="Helical" evidence="1">
    <location>
        <begin position="193"/>
        <end position="210"/>
    </location>
</feature>
<keyword evidence="1" id="KW-1133">Transmembrane helix</keyword>
<dbReference type="AlphaFoldDB" id="A0A365H4T6"/>
<reference evidence="2 3" key="1">
    <citation type="submission" date="2018-06" db="EMBL/GenBank/DDBJ databases">
        <title>Actinomadura craniellae sp. nov. isolated from marine sponge Craniella sp.</title>
        <authorList>
            <person name="Li L."/>
            <person name="Xu Q.H."/>
            <person name="Lin H.W."/>
            <person name="Lu Y.H."/>
        </authorList>
    </citation>
    <scope>NUCLEOTIDE SEQUENCE [LARGE SCALE GENOMIC DNA]</scope>
    <source>
        <strain evidence="2 3">LHW63021</strain>
    </source>
</reference>
<feature type="transmembrane region" description="Helical" evidence="1">
    <location>
        <begin position="33"/>
        <end position="55"/>
    </location>
</feature>
<organism evidence="2 3">
    <name type="scientific">Actinomadura craniellae</name>
    <dbReference type="NCBI Taxonomy" id="2231787"/>
    <lineage>
        <taxon>Bacteria</taxon>
        <taxon>Bacillati</taxon>
        <taxon>Actinomycetota</taxon>
        <taxon>Actinomycetes</taxon>
        <taxon>Streptosporangiales</taxon>
        <taxon>Thermomonosporaceae</taxon>
        <taxon>Actinomadura</taxon>
    </lineage>
</organism>
<evidence type="ECO:0000256" key="1">
    <source>
        <dbReference type="SAM" id="Phobius"/>
    </source>
</evidence>
<comment type="caution">
    <text evidence="2">The sequence shown here is derived from an EMBL/GenBank/DDBJ whole genome shotgun (WGS) entry which is preliminary data.</text>
</comment>
<feature type="transmembrane region" description="Helical" evidence="1">
    <location>
        <begin position="75"/>
        <end position="99"/>
    </location>
</feature>
<proteinExistence type="predicted"/>
<dbReference type="Proteomes" id="UP000251891">
    <property type="component" value="Unassembled WGS sequence"/>
</dbReference>
<feature type="transmembrane region" description="Helical" evidence="1">
    <location>
        <begin position="165"/>
        <end position="186"/>
    </location>
</feature>
<keyword evidence="1" id="KW-0812">Transmembrane</keyword>
<gene>
    <name evidence="2" type="ORF">DPM19_17245</name>
</gene>